<dbReference type="Proteomes" id="UP000178429">
    <property type="component" value="Unassembled WGS sequence"/>
</dbReference>
<feature type="domain" description="VOC" evidence="1">
    <location>
        <begin position="7"/>
        <end position="120"/>
    </location>
</feature>
<name>A0A1F8C112_9BACT</name>
<dbReference type="Gene3D" id="3.10.180.10">
    <property type="entry name" value="2,3-Dihydroxybiphenyl 1,2-Dioxygenase, domain 1"/>
    <property type="match status" value="1"/>
</dbReference>
<sequence>MKNYFTNMDVVWYFVGDWEKAREFYEKKLGLKSALIDNDGGWAEYGEKDKTRLAIHLWRKKGSFKPGEGGTAAFAVDNLEAAVKDLKTRGVKCSNITYDEPVKITDIFDPWENKIQLIEIVAS</sequence>
<dbReference type="SUPFAM" id="SSF54593">
    <property type="entry name" value="Glyoxalase/Bleomycin resistance protein/Dihydroxybiphenyl dioxygenase"/>
    <property type="match status" value="1"/>
</dbReference>
<dbReference type="InterPro" id="IPR029068">
    <property type="entry name" value="Glyas_Bleomycin-R_OHBP_Dase"/>
</dbReference>
<dbReference type="PROSITE" id="PS51819">
    <property type="entry name" value="VOC"/>
    <property type="match status" value="1"/>
</dbReference>
<proteinExistence type="predicted"/>
<reference evidence="2 3" key="1">
    <citation type="journal article" date="2016" name="Nat. Commun.">
        <title>Thousands of microbial genomes shed light on interconnected biogeochemical processes in an aquifer system.</title>
        <authorList>
            <person name="Anantharaman K."/>
            <person name="Brown C.T."/>
            <person name="Hug L.A."/>
            <person name="Sharon I."/>
            <person name="Castelle C.J."/>
            <person name="Probst A.J."/>
            <person name="Thomas B.C."/>
            <person name="Singh A."/>
            <person name="Wilkins M.J."/>
            <person name="Karaoz U."/>
            <person name="Brodie E.L."/>
            <person name="Williams K.H."/>
            <person name="Hubbard S.S."/>
            <person name="Banfield J.F."/>
        </authorList>
    </citation>
    <scope>NUCLEOTIDE SEQUENCE [LARGE SCALE GENOMIC DNA]</scope>
</reference>
<gene>
    <name evidence="2" type="ORF">A2975_05135</name>
</gene>
<organism evidence="2 3">
    <name type="scientific">Candidatus Woesebacteria bacterium RIFCSPLOWO2_01_FULL_44_14</name>
    <dbReference type="NCBI Taxonomy" id="1802525"/>
    <lineage>
        <taxon>Bacteria</taxon>
        <taxon>Candidatus Woeseibacteriota</taxon>
    </lineage>
</organism>
<dbReference type="InterPro" id="IPR037523">
    <property type="entry name" value="VOC_core"/>
</dbReference>
<evidence type="ECO:0000259" key="1">
    <source>
        <dbReference type="PROSITE" id="PS51819"/>
    </source>
</evidence>
<dbReference type="AlphaFoldDB" id="A0A1F8C112"/>
<evidence type="ECO:0000313" key="3">
    <source>
        <dbReference type="Proteomes" id="UP000178429"/>
    </source>
</evidence>
<dbReference type="Pfam" id="PF00903">
    <property type="entry name" value="Glyoxalase"/>
    <property type="match status" value="1"/>
</dbReference>
<accession>A0A1F8C112</accession>
<dbReference type="STRING" id="1802525.A2975_05135"/>
<evidence type="ECO:0000313" key="2">
    <source>
        <dbReference type="EMBL" id="OGM69962.1"/>
    </source>
</evidence>
<dbReference type="InterPro" id="IPR004360">
    <property type="entry name" value="Glyas_Fos-R_dOase_dom"/>
</dbReference>
<comment type="caution">
    <text evidence="2">The sequence shown here is derived from an EMBL/GenBank/DDBJ whole genome shotgun (WGS) entry which is preliminary data.</text>
</comment>
<dbReference type="EMBL" id="MGHL01000007">
    <property type="protein sequence ID" value="OGM69962.1"/>
    <property type="molecule type" value="Genomic_DNA"/>
</dbReference>
<protein>
    <recommendedName>
        <fullName evidence="1">VOC domain-containing protein</fullName>
    </recommendedName>
</protein>